<sequence length="52" mass="6051">MLYMLQTSWWGCGNHIPRILDRAPMEQRCSCEPKVWGPLQTLSEWRGGFVGQ</sequence>
<dbReference type="OrthoDB" id="88410at2759"/>
<dbReference type="EMBL" id="KZ679014">
    <property type="protein sequence ID" value="PSS12768.1"/>
    <property type="molecule type" value="Genomic_DNA"/>
</dbReference>
<gene>
    <name evidence="1" type="ORF">M430DRAFT_260728</name>
</gene>
<dbReference type="AlphaFoldDB" id="A0A2T3AVS3"/>
<keyword evidence="2" id="KW-1185">Reference proteome</keyword>
<reference evidence="1 2" key="1">
    <citation type="journal article" date="2018" name="New Phytol.">
        <title>Comparative genomics and transcriptomics depict ericoid mycorrhizal fungi as versatile saprotrophs and plant mutualists.</title>
        <authorList>
            <person name="Martino E."/>
            <person name="Morin E."/>
            <person name="Grelet G.A."/>
            <person name="Kuo A."/>
            <person name="Kohler A."/>
            <person name="Daghino S."/>
            <person name="Barry K.W."/>
            <person name="Cichocki N."/>
            <person name="Clum A."/>
            <person name="Dockter R.B."/>
            <person name="Hainaut M."/>
            <person name="Kuo R.C."/>
            <person name="LaButti K."/>
            <person name="Lindahl B.D."/>
            <person name="Lindquist E.A."/>
            <person name="Lipzen A."/>
            <person name="Khouja H.R."/>
            <person name="Magnuson J."/>
            <person name="Murat C."/>
            <person name="Ohm R.A."/>
            <person name="Singer S.W."/>
            <person name="Spatafora J.W."/>
            <person name="Wang M."/>
            <person name="Veneault-Fourrey C."/>
            <person name="Henrissat B."/>
            <person name="Grigoriev I.V."/>
            <person name="Martin F.M."/>
            <person name="Perotto S."/>
        </authorList>
    </citation>
    <scope>NUCLEOTIDE SEQUENCE [LARGE SCALE GENOMIC DNA]</scope>
    <source>
        <strain evidence="1 2">ATCC 22711</strain>
    </source>
</reference>
<evidence type="ECO:0000313" key="1">
    <source>
        <dbReference type="EMBL" id="PSS12768.1"/>
    </source>
</evidence>
<dbReference type="Proteomes" id="UP000241818">
    <property type="component" value="Unassembled WGS sequence"/>
</dbReference>
<dbReference type="InParanoid" id="A0A2T3AVS3"/>
<protein>
    <submittedName>
        <fullName evidence="1">Uncharacterized protein</fullName>
    </submittedName>
</protein>
<name>A0A2T3AVS3_AMORE</name>
<dbReference type="RefSeq" id="XP_024718759.1">
    <property type="nucleotide sequence ID" value="XM_024865345.1"/>
</dbReference>
<accession>A0A2T3AVS3</accession>
<evidence type="ECO:0000313" key="2">
    <source>
        <dbReference type="Proteomes" id="UP000241818"/>
    </source>
</evidence>
<proteinExistence type="predicted"/>
<dbReference type="GeneID" id="36573426"/>
<organism evidence="1 2">
    <name type="scientific">Amorphotheca resinae ATCC 22711</name>
    <dbReference type="NCBI Taxonomy" id="857342"/>
    <lineage>
        <taxon>Eukaryota</taxon>
        <taxon>Fungi</taxon>
        <taxon>Dikarya</taxon>
        <taxon>Ascomycota</taxon>
        <taxon>Pezizomycotina</taxon>
        <taxon>Leotiomycetes</taxon>
        <taxon>Helotiales</taxon>
        <taxon>Amorphothecaceae</taxon>
        <taxon>Amorphotheca</taxon>
    </lineage>
</organism>